<dbReference type="GO" id="GO:0010032">
    <property type="term" value="P:meiotic chromosome condensation"/>
    <property type="evidence" value="ECO:0007669"/>
    <property type="project" value="TreeGrafter"/>
</dbReference>
<dbReference type="GO" id="GO:0005634">
    <property type="term" value="C:nucleus"/>
    <property type="evidence" value="ECO:0007669"/>
    <property type="project" value="UniProtKB-SubCell"/>
</dbReference>
<feature type="compositionally biased region" description="Basic residues" evidence="7">
    <location>
        <begin position="236"/>
        <end position="246"/>
    </location>
</feature>
<evidence type="ECO:0000313" key="10">
    <source>
        <dbReference type="EMBL" id="ESO99274.1"/>
    </source>
</evidence>
<feature type="transmembrane region" description="Helical" evidence="8">
    <location>
        <begin position="33"/>
        <end position="50"/>
    </location>
</feature>
<sequence length="305" mass="35201">MQYIIVYYYVILEVIVVYNVVICYIITRVMQYIIVYYYVILEGNAVYNVMPDVISRLSDPDVGVDEENFRIIMRYLFSFIQKDKQCESLVEKICHRYRATRVDRQWRDLSFCLSLLSYNEKCLRKLQENLPCYADKMVDDDVYSCFCSIINKSRTFSKPEAKALIDELEEKLEKCHNRGLEEEEICQKASTASDAASKLKTKHRTPGKGRKTPARGRKNKENVPSDDDSPIANQKTRNKSGRKSKPKVSFSSDEETDVELFDIDDKGDENDDLEEIFSPKPNSAKKSCNGRVPLGNRQSSHSTAD</sequence>
<accession>V4CBM4</accession>
<feature type="domain" description="Condensin complex subunit 1 C-terminal" evidence="9">
    <location>
        <begin position="42"/>
        <end position="114"/>
    </location>
</feature>
<evidence type="ECO:0000256" key="6">
    <source>
        <dbReference type="SAM" id="Coils"/>
    </source>
</evidence>
<evidence type="ECO:0000256" key="4">
    <source>
        <dbReference type="ARBA" id="ARBA00023242"/>
    </source>
</evidence>
<keyword evidence="11" id="KW-1185">Reference proteome</keyword>
<reference evidence="10 11" key="1">
    <citation type="journal article" date="2013" name="Nature">
        <title>Insights into bilaterian evolution from three spiralian genomes.</title>
        <authorList>
            <person name="Simakov O."/>
            <person name="Marletaz F."/>
            <person name="Cho S.J."/>
            <person name="Edsinger-Gonzales E."/>
            <person name="Havlak P."/>
            <person name="Hellsten U."/>
            <person name="Kuo D.H."/>
            <person name="Larsson T."/>
            <person name="Lv J."/>
            <person name="Arendt D."/>
            <person name="Savage R."/>
            <person name="Osoegawa K."/>
            <person name="de Jong P."/>
            <person name="Grimwood J."/>
            <person name="Chapman J.A."/>
            <person name="Shapiro H."/>
            <person name="Aerts A."/>
            <person name="Otillar R.P."/>
            <person name="Terry A.Y."/>
            <person name="Boore J.L."/>
            <person name="Grigoriev I.V."/>
            <person name="Lindberg D.R."/>
            <person name="Seaver E.C."/>
            <person name="Weisblat D.A."/>
            <person name="Putnam N.H."/>
            <person name="Rokhsar D.S."/>
        </authorList>
    </citation>
    <scope>NUCLEOTIDE SEQUENCE [LARGE SCALE GENOMIC DNA]</scope>
</reference>
<dbReference type="HOGENOM" id="CLU_913020_0_0_1"/>
<keyword evidence="8" id="KW-0472">Membrane</keyword>
<keyword evidence="8" id="KW-1133">Transmembrane helix</keyword>
<dbReference type="GO" id="GO:0000796">
    <property type="term" value="C:condensin complex"/>
    <property type="evidence" value="ECO:0007669"/>
    <property type="project" value="TreeGrafter"/>
</dbReference>
<feature type="region of interest" description="Disordered" evidence="7">
    <location>
        <begin position="191"/>
        <end position="305"/>
    </location>
</feature>
<dbReference type="OrthoDB" id="436262at2759"/>
<evidence type="ECO:0000256" key="8">
    <source>
        <dbReference type="SAM" id="Phobius"/>
    </source>
</evidence>
<protein>
    <recommendedName>
        <fullName evidence="9">Condensin complex subunit 1 C-terminal domain-containing protein</fullName>
    </recommendedName>
</protein>
<feature type="compositionally biased region" description="Acidic residues" evidence="7">
    <location>
        <begin position="252"/>
        <end position="275"/>
    </location>
</feature>
<dbReference type="GO" id="GO:0042393">
    <property type="term" value="F:histone binding"/>
    <property type="evidence" value="ECO:0007669"/>
    <property type="project" value="TreeGrafter"/>
</dbReference>
<dbReference type="STRING" id="225164.V4CBM4"/>
<evidence type="ECO:0000256" key="7">
    <source>
        <dbReference type="SAM" id="MobiDB-lite"/>
    </source>
</evidence>
<dbReference type="InterPro" id="IPR026971">
    <property type="entry name" value="CND1/NCAPD3"/>
</dbReference>
<feature type="coiled-coil region" evidence="6">
    <location>
        <begin position="158"/>
        <end position="185"/>
    </location>
</feature>
<keyword evidence="4" id="KW-0539">Nucleus</keyword>
<keyword evidence="2" id="KW-0132">Cell division</keyword>
<feature type="compositionally biased region" description="Basic residues" evidence="7">
    <location>
        <begin position="199"/>
        <end position="218"/>
    </location>
</feature>
<feature type="transmembrane region" description="Helical" evidence="8">
    <location>
        <begin position="6"/>
        <end position="26"/>
    </location>
</feature>
<gene>
    <name evidence="10" type="ORF">LOTGIDRAFT_231024</name>
</gene>
<dbReference type="Proteomes" id="UP000030746">
    <property type="component" value="Unassembled WGS sequence"/>
</dbReference>
<dbReference type="Pfam" id="PF12717">
    <property type="entry name" value="Cnd1"/>
    <property type="match status" value="1"/>
</dbReference>
<comment type="subcellular location">
    <subcellularLocation>
        <location evidence="1">Nucleus</location>
    </subcellularLocation>
</comment>
<dbReference type="RefSeq" id="XP_009049767.1">
    <property type="nucleotide sequence ID" value="XM_009051519.1"/>
</dbReference>
<dbReference type="GO" id="GO:0007076">
    <property type="term" value="P:mitotic chromosome condensation"/>
    <property type="evidence" value="ECO:0007669"/>
    <property type="project" value="InterPro"/>
</dbReference>
<dbReference type="GO" id="GO:0051301">
    <property type="term" value="P:cell division"/>
    <property type="evidence" value="ECO:0007669"/>
    <property type="project" value="UniProtKB-KW"/>
</dbReference>
<dbReference type="InterPro" id="IPR032682">
    <property type="entry name" value="Cnd1_C"/>
</dbReference>
<dbReference type="KEGG" id="lgi:LOTGIDRAFT_231024"/>
<evidence type="ECO:0000256" key="2">
    <source>
        <dbReference type="ARBA" id="ARBA00022618"/>
    </source>
</evidence>
<dbReference type="GO" id="GO:0000779">
    <property type="term" value="C:condensed chromosome, centromeric region"/>
    <property type="evidence" value="ECO:0007669"/>
    <property type="project" value="TreeGrafter"/>
</dbReference>
<evidence type="ECO:0000256" key="3">
    <source>
        <dbReference type="ARBA" id="ARBA00022776"/>
    </source>
</evidence>
<dbReference type="SUPFAM" id="SSF48371">
    <property type="entry name" value="ARM repeat"/>
    <property type="match status" value="1"/>
</dbReference>
<keyword evidence="8" id="KW-0812">Transmembrane</keyword>
<evidence type="ECO:0000256" key="5">
    <source>
        <dbReference type="ARBA" id="ARBA00023306"/>
    </source>
</evidence>
<keyword evidence="5" id="KW-0131">Cell cycle</keyword>
<organism evidence="10 11">
    <name type="scientific">Lottia gigantea</name>
    <name type="common">Giant owl limpet</name>
    <dbReference type="NCBI Taxonomy" id="225164"/>
    <lineage>
        <taxon>Eukaryota</taxon>
        <taxon>Metazoa</taxon>
        <taxon>Spiralia</taxon>
        <taxon>Lophotrochozoa</taxon>
        <taxon>Mollusca</taxon>
        <taxon>Gastropoda</taxon>
        <taxon>Patellogastropoda</taxon>
        <taxon>Lottioidea</taxon>
        <taxon>Lottiidae</taxon>
        <taxon>Lottia</taxon>
    </lineage>
</organism>
<dbReference type="EMBL" id="KB201037">
    <property type="protein sequence ID" value="ESO99274.1"/>
    <property type="molecule type" value="Genomic_DNA"/>
</dbReference>
<proteinExistence type="predicted"/>
<dbReference type="InterPro" id="IPR016024">
    <property type="entry name" value="ARM-type_fold"/>
</dbReference>
<evidence type="ECO:0000259" key="9">
    <source>
        <dbReference type="Pfam" id="PF12717"/>
    </source>
</evidence>
<evidence type="ECO:0000256" key="1">
    <source>
        <dbReference type="ARBA" id="ARBA00004123"/>
    </source>
</evidence>
<keyword evidence="3" id="KW-0498">Mitosis</keyword>
<dbReference type="OMA" id="WIGRNCM"/>
<feature type="compositionally biased region" description="Polar residues" evidence="7">
    <location>
        <begin position="296"/>
        <end position="305"/>
    </location>
</feature>
<dbReference type="GeneID" id="20248441"/>
<dbReference type="CTD" id="20248441"/>
<name>V4CBM4_LOTGI</name>
<dbReference type="AlphaFoldDB" id="V4CBM4"/>
<keyword evidence="6" id="KW-0175">Coiled coil</keyword>
<evidence type="ECO:0000313" key="11">
    <source>
        <dbReference type="Proteomes" id="UP000030746"/>
    </source>
</evidence>
<dbReference type="PANTHER" id="PTHR14222:SF2">
    <property type="entry name" value="CONDENSIN COMPLEX SUBUNIT 1"/>
    <property type="match status" value="1"/>
</dbReference>
<dbReference type="PANTHER" id="PTHR14222">
    <property type="entry name" value="CONDENSIN"/>
    <property type="match status" value="1"/>
</dbReference>